<evidence type="ECO:0000256" key="5">
    <source>
        <dbReference type="SAM" id="Phobius"/>
    </source>
</evidence>
<feature type="transmembrane region" description="Helical" evidence="5">
    <location>
        <begin position="189"/>
        <end position="208"/>
    </location>
</feature>
<dbReference type="EC" id="2.7.7.65" evidence="2"/>
<dbReference type="GO" id="GO:0043709">
    <property type="term" value="P:cell adhesion involved in single-species biofilm formation"/>
    <property type="evidence" value="ECO:0007669"/>
    <property type="project" value="TreeGrafter"/>
</dbReference>
<feature type="transmembrane region" description="Helical" evidence="5">
    <location>
        <begin position="164"/>
        <end position="182"/>
    </location>
</feature>
<keyword evidence="5" id="KW-1133">Transmembrane helix</keyword>
<dbReference type="PANTHER" id="PTHR45138">
    <property type="entry name" value="REGULATORY COMPONENTS OF SENSORY TRANSDUCTION SYSTEM"/>
    <property type="match status" value="1"/>
</dbReference>
<dbReference type="RefSeq" id="WP_092692685.1">
    <property type="nucleotide sequence ID" value="NZ_FNPK01000036.1"/>
</dbReference>
<feature type="transmembrane region" description="Helical" evidence="5">
    <location>
        <begin position="82"/>
        <end position="102"/>
    </location>
</feature>
<evidence type="ECO:0000313" key="8">
    <source>
        <dbReference type="Proteomes" id="UP000199035"/>
    </source>
</evidence>
<dbReference type="SUPFAM" id="SSF55073">
    <property type="entry name" value="Nucleotide cyclase"/>
    <property type="match status" value="1"/>
</dbReference>
<dbReference type="NCBIfam" id="TIGR00254">
    <property type="entry name" value="GGDEF"/>
    <property type="match status" value="1"/>
</dbReference>
<dbReference type="EMBL" id="FNPK01000036">
    <property type="protein sequence ID" value="SDY83486.1"/>
    <property type="molecule type" value="Genomic_DNA"/>
</dbReference>
<dbReference type="CDD" id="cd01949">
    <property type="entry name" value="GGDEF"/>
    <property type="match status" value="1"/>
</dbReference>
<evidence type="ECO:0000256" key="2">
    <source>
        <dbReference type="ARBA" id="ARBA00012528"/>
    </source>
</evidence>
<name>A0A1H3N3S0_9GAMM</name>
<dbReference type="InterPro" id="IPR029787">
    <property type="entry name" value="Nucleotide_cyclase"/>
</dbReference>
<feature type="transmembrane region" description="Helical" evidence="5">
    <location>
        <begin position="108"/>
        <end position="128"/>
    </location>
</feature>
<dbReference type="GO" id="GO:0052621">
    <property type="term" value="F:diguanylate cyclase activity"/>
    <property type="evidence" value="ECO:0007669"/>
    <property type="project" value="UniProtKB-EC"/>
</dbReference>
<dbReference type="Pfam" id="PF00990">
    <property type="entry name" value="GGDEF"/>
    <property type="match status" value="1"/>
</dbReference>
<evidence type="ECO:0000256" key="3">
    <source>
        <dbReference type="ARBA" id="ARBA00034247"/>
    </source>
</evidence>
<keyword evidence="8" id="KW-1185">Reference proteome</keyword>
<organism evidence="7 8">
    <name type="scientific">Acinetobacter kyonggiensis</name>
    <dbReference type="NCBI Taxonomy" id="595670"/>
    <lineage>
        <taxon>Bacteria</taxon>
        <taxon>Pseudomonadati</taxon>
        <taxon>Pseudomonadota</taxon>
        <taxon>Gammaproteobacteria</taxon>
        <taxon>Moraxellales</taxon>
        <taxon>Moraxellaceae</taxon>
        <taxon>Acinetobacter</taxon>
    </lineage>
</organism>
<comment type="catalytic activity">
    <reaction evidence="3">
        <text>2 GTP = 3',3'-c-di-GMP + 2 diphosphate</text>
        <dbReference type="Rhea" id="RHEA:24898"/>
        <dbReference type="ChEBI" id="CHEBI:33019"/>
        <dbReference type="ChEBI" id="CHEBI:37565"/>
        <dbReference type="ChEBI" id="CHEBI:58805"/>
        <dbReference type="EC" id="2.7.7.65"/>
    </reaction>
</comment>
<feature type="domain" description="GGDEF" evidence="6">
    <location>
        <begin position="288"/>
        <end position="422"/>
    </location>
</feature>
<dbReference type="GO" id="GO:0005886">
    <property type="term" value="C:plasma membrane"/>
    <property type="evidence" value="ECO:0007669"/>
    <property type="project" value="TreeGrafter"/>
</dbReference>
<dbReference type="FunFam" id="3.30.70.270:FF:000001">
    <property type="entry name" value="Diguanylate cyclase domain protein"/>
    <property type="match status" value="1"/>
</dbReference>
<accession>A0A1H3N3S0</accession>
<keyword evidence="5" id="KW-0472">Membrane</keyword>
<evidence type="ECO:0000313" key="7">
    <source>
        <dbReference type="EMBL" id="SDY83486.1"/>
    </source>
</evidence>
<dbReference type="InterPro" id="IPR000160">
    <property type="entry name" value="GGDEF_dom"/>
</dbReference>
<feature type="transmembrane region" description="Helical" evidence="5">
    <location>
        <begin position="140"/>
        <end position="158"/>
    </location>
</feature>
<proteinExistence type="predicted"/>
<dbReference type="PROSITE" id="PS50887">
    <property type="entry name" value="GGDEF"/>
    <property type="match status" value="1"/>
</dbReference>
<comment type="cofactor">
    <cofactor evidence="1">
        <name>Mg(2+)</name>
        <dbReference type="ChEBI" id="CHEBI:18420"/>
    </cofactor>
</comment>
<keyword evidence="5" id="KW-0812">Transmembrane</keyword>
<gene>
    <name evidence="7" type="ORF">SAMN05421643_13611</name>
</gene>
<dbReference type="SMART" id="SM00267">
    <property type="entry name" value="GGDEF"/>
    <property type="match status" value="1"/>
</dbReference>
<dbReference type="Gene3D" id="3.30.70.270">
    <property type="match status" value="1"/>
</dbReference>
<sequence>MFKRDQKSSRDKNDKNSHHFETPREKKFNHETAYILPEQVCSAENRKIIEQALDAPITRIPIQFQQYYLNYQNKHQRQFLKYVNYIGQLTFLIYFFVDWFLLPEIVMISAIARLSLVLGAILINIFFFRYCKNINILDSLLPIYVAIAAVVWLGLLYLSQSPLVHTYIYASVIFILLGNLCIQVSFRYSIFTSLLTSAIILGGVFNLVSFQEAILFSFTYTPVLLLSMYISWNNTLNSKRNFLRVLLNDWNYYALCQLAHTDELTQLNNRRQFMQMAEKTIQKWPKYNLACLLMFDIDFFKKINDTYGHDVGDEVLRILAEISRQEMRYTDVLARFGGEEFIALLPNTTLDEAIIIANRLCQKIESHQICVQNKFFFNFTVSIGISQLQPQQNDLNLLIKNADIALYEAKKNGRNQVAIYSYK</sequence>
<feature type="transmembrane region" description="Helical" evidence="5">
    <location>
        <begin position="214"/>
        <end position="232"/>
    </location>
</feature>
<reference evidence="8" key="1">
    <citation type="submission" date="2016-10" db="EMBL/GenBank/DDBJ databases">
        <authorList>
            <person name="Varghese N."/>
            <person name="Submissions S."/>
        </authorList>
    </citation>
    <scope>NUCLEOTIDE SEQUENCE [LARGE SCALE GENOMIC DNA]</scope>
    <source>
        <strain evidence="8">ANC 5109</strain>
    </source>
</reference>
<dbReference type="InterPro" id="IPR050469">
    <property type="entry name" value="Diguanylate_Cyclase"/>
</dbReference>
<dbReference type="Proteomes" id="UP000199035">
    <property type="component" value="Unassembled WGS sequence"/>
</dbReference>
<evidence type="ECO:0000259" key="6">
    <source>
        <dbReference type="PROSITE" id="PS50887"/>
    </source>
</evidence>
<dbReference type="PANTHER" id="PTHR45138:SF9">
    <property type="entry name" value="DIGUANYLATE CYCLASE DGCM-RELATED"/>
    <property type="match status" value="1"/>
</dbReference>
<protein>
    <recommendedName>
        <fullName evidence="2">diguanylate cyclase</fullName>
        <ecNumber evidence="2">2.7.7.65</ecNumber>
    </recommendedName>
</protein>
<feature type="region of interest" description="Disordered" evidence="4">
    <location>
        <begin position="1"/>
        <end position="24"/>
    </location>
</feature>
<dbReference type="STRING" id="595670.SAMN05421643_13611"/>
<dbReference type="AlphaFoldDB" id="A0A1H3N3S0"/>
<evidence type="ECO:0000256" key="1">
    <source>
        <dbReference type="ARBA" id="ARBA00001946"/>
    </source>
</evidence>
<dbReference type="InterPro" id="IPR043128">
    <property type="entry name" value="Rev_trsase/Diguanyl_cyclase"/>
</dbReference>
<dbReference type="GO" id="GO:1902201">
    <property type="term" value="P:negative regulation of bacterial-type flagellum-dependent cell motility"/>
    <property type="evidence" value="ECO:0007669"/>
    <property type="project" value="TreeGrafter"/>
</dbReference>
<evidence type="ECO:0000256" key="4">
    <source>
        <dbReference type="SAM" id="MobiDB-lite"/>
    </source>
</evidence>